<evidence type="ECO:0000256" key="3">
    <source>
        <dbReference type="ARBA" id="ARBA00022741"/>
    </source>
</evidence>
<dbReference type="EC" id="6.2.1.26" evidence="6"/>
<dbReference type="PANTHER" id="PTHR43767:SF1">
    <property type="entry name" value="NONRIBOSOMAL PEPTIDE SYNTHASE PES1 (EUROFUNG)-RELATED"/>
    <property type="match status" value="1"/>
</dbReference>
<keyword evidence="3" id="KW-0547">Nucleotide-binding</keyword>
<dbReference type="PROSITE" id="PS00455">
    <property type="entry name" value="AMP_BINDING"/>
    <property type="match status" value="1"/>
</dbReference>
<comment type="caution">
    <text evidence="6">The sequence shown here is derived from an EMBL/GenBank/DDBJ whole genome shotgun (WGS) entry which is preliminary data.</text>
</comment>
<organism evidence="6 7">
    <name type="scientific">Vibrio algivorus</name>
    <dbReference type="NCBI Taxonomy" id="1667024"/>
    <lineage>
        <taxon>Bacteria</taxon>
        <taxon>Pseudomonadati</taxon>
        <taxon>Pseudomonadota</taxon>
        <taxon>Gammaproteobacteria</taxon>
        <taxon>Vibrionales</taxon>
        <taxon>Vibrionaceae</taxon>
        <taxon>Vibrio</taxon>
    </lineage>
</organism>
<accession>A0A557P5U3</accession>
<dbReference type="RefSeq" id="WP_144388277.1">
    <property type="nucleotide sequence ID" value="NZ_CANNCB010000027.1"/>
</dbReference>
<feature type="domain" description="AMP-dependent synthetase/ligase" evidence="5">
    <location>
        <begin position="5"/>
        <end position="325"/>
    </location>
</feature>
<dbReference type="Gene3D" id="3.30.300.30">
    <property type="match status" value="1"/>
</dbReference>
<evidence type="ECO:0000313" key="6">
    <source>
        <dbReference type="EMBL" id="TVO36030.1"/>
    </source>
</evidence>
<dbReference type="GO" id="GO:0009234">
    <property type="term" value="P:menaquinone biosynthetic process"/>
    <property type="evidence" value="ECO:0007669"/>
    <property type="project" value="UniProtKB-KW"/>
</dbReference>
<dbReference type="InterPro" id="IPR050237">
    <property type="entry name" value="ATP-dep_AMP-bd_enzyme"/>
</dbReference>
<dbReference type="SUPFAM" id="SSF56801">
    <property type="entry name" value="Acetyl-CoA synthetase-like"/>
    <property type="match status" value="1"/>
</dbReference>
<dbReference type="GO" id="GO:0008756">
    <property type="term" value="F:o-succinylbenzoate-CoA ligase activity"/>
    <property type="evidence" value="ECO:0007669"/>
    <property type="project" value="UniProtKB-EC"/>
</dbReference>
<dbReference type="Gene3D" id="3.40.50.980">
    <property type="match status" value="1"/>
</dbReference>
<reference evidence="6 7" key="1">
    <citation type="submission" date="2019-07" db="EMBL/GenBank/DDBJ databases">
        <title>The draft genome sequence of Vibrio algivorus M1486.</title>
        <authorList>
            <person name="Meng X."/>
        </authorList>
    </citation>
    <scope>NUCLEOTIDE SEQUENCE [LARGE SCALE GENOMIC DNA]</scope>
    <source>
        <strain evidence="6 7">M1486</strain>
    </source>
</reference>
<proteinExistence type="predicted"/>
<dbReference type="CDD" id="cd17630">
    <property type="entry name" value="OSB_MenE-like"/>
    <property type="match status" value="1"/>
</dbReference>
<dbReference type="NCBIfam" id="NF006539">
    <property type="entry name" value="PRK09029.1"/>
    <property type="match status" value="1"/>
</dbReference>
<dbReference type="Gene3D" id="3.40.50.12780">
    <property type="entry name" value="N-terminal domain of ligase-like"/>
    <property type="match status" value="1"/>
</dbReference>
<evidence type="ECO:0000256" key="4">
    <source>
        <dbReference type="ARBA" id="ARBA00022840"/>
    </source>
</evidence>
<dbReference type="NCBIfam" id="TIGR01923">
    <property type="entry name" value="menE"/>
    <property type="match status" value="1"/>
</dbReference>
<evidence type="ECO:0000313" key="7">
    <source>
        <dbReference type="Proteomes" id="UP000319828"/>
    </source>
</evidence>
<dbReference type="EMBL" id="VMKJ01000019">
    <property type="protein sequence ID" value="TVO36030.1"/>
    <property type="molecule type" value="Genomic_DNA"/>
</dbReference>
<dbReference type="PANTHER" id="PTHR43767">
    <property type="entry name" value="LONG-CHAIN-FATTY-ACID--COA LIGASE"/>
    <property type="match status" value="1"/>
</dbReference>
<dbReference type="InterPro" id="IPR000873">
    <property type="entry name" value="AMP-dep_synth/lig_dom"/>
</dbReference>
<sequence>MDLIQQWCVEHAEKTALVTPTGSYTWQQLDEEITQLSLQLKSQGVKSGHIIAVISKNEPKVVFLYLAMLRLGALCALMPPQPMIAIKQKLNIIQANFVWLSESIDSLHDTEFDLPCLSLILGQSLASDNASIDIDLPYCFSSEQFASIVFTSGSTGIPKAVVHAVKHHIASANGITQQFLFEEHDSWLLSLPIYHVSGLSIIWRWLAKGAKLVIGSGDLQVDIQQVTHASLVPIQLQRLLDSGQTIQLKRVLLGGSHIPLSLTERASKQGIECWLGYGMTETASTVIAKQVDASPTAGALLPFRKIKLQDGRIYVAGETLAAGYLFQGQLTPLVTDEQPWFDTKDLGQCYQQAGKADEYIILGRADNQFISGGENIHCEEIEAILVRHPDIKQALVLPIENELYGYRPVAFIDTETLQDFNVYQEYLLPYLDKFKCPDAYYLLPAHLMNSGIKISRADLKKYYQQVITS</sequence>
<dbReference type="InterPro" id="IPR010192">
    <property type="entry name" value="MenE"/>
</dbReference>
<protein>
    <submittedName>
        <fullName evidence="6">O-succinylbenzoate--CoA ligase</fullName>
        <ecNumber evidence="6">6.2.1.26</ecNumber>
    </submittedName>
</protein>
<evidence type="ECO:0000256" key="1">
    <source>
        <dbReference type="ARBA" id="ARBA00022428"/>
    </source>
</evidence>
<dbReference type="Pfam" id="PF00501">
    <property type="entry name" value="AMP-binding"/>
    <property type="match status" value="1"/>
</dbReference>
<dbReference type="InterPro" id="IPR020845">
    <property type="entry name" value="AMP-binding_CS"/>
</dbReference>
<dbReference type="InterPro" id="IPR045851">
    <property type="entry name" value="AMP-bd_C_sf"/>
</dbReference>
<keyword evidence="1" id="KW-0474">Menaquinone biosynthesis</keyword>
<gene>
    <name evidence="6" type="primary">menE</name>
    <name evidence="6" type="ORF">FOF44_10255</name>
</gene>
<keyword evidence="2 6" id="KW-0436">Ligase</keyword>
<dbReference type="OrthoDB" id="9803968at2"/>
<keyword evidence="4" id="KW-0067">ATP-binding</keyword>
<dbReference type="InterPro" id="IPR042099">
    <property type="entry name" value="ANL_N_sf"/>
</dbReference>
<dbReference type="GO" id="GO:0005524">
    <property type="term" value="F:ATP binding"/>
    <property type="evidence" value="ECO:0007669"/>
    <property type="project" value="UniProtKB-KW"/>
</dbReference>
<dbReference type="AlphaFoldDB" id="A0A557P5U3"/>
<dbReference type="Proteomes" id="UP000319828">
    <property type="component" value="Unassembled WGS sequence"/>
</dbReference>
<name>A0A557P5U3_9VIBR</name>
<evidence type="ECO:0000256" key="2">
    <source>
        <dbReference type="ARBA" id="ARBA00022598"/>
    </source>
</evidence>
<evidence type="ECO:0000259" key="5">
    <source>
        <dbReference type="Pfam" id="PF00501"/>
    </source>
</evidence>